<comment type="caution">
    <text evidence="11">The sequence shown here is derived from an EMBL/GenBank/DDBJ whole genome shotgun (WGS) entry which is preliminary data.</text>
</comment>
<dbReference type="SUPFAM" id="SSF82689">
    <property type="entry name" value="Mechanosensitive channel protein MscS (YggB), C-terminal domain"/>
    <property type="match status" value="1"/>
</dbReference>
<dbReference type="InterPro" id="IPR049278">
    <property type="entry name" value="MS_channel_C"/>
</dbReference>
<dbReference type="AlphaFoldDB" id="A0A948T3I9"/>
<dbReference type="SUPFAM" id="SSF82861">
    <property type="entry name" value="Mechanosensitive channel protein MscS (YggB), transmembrane region"/>
    <property type="match status" value="1"/>
</dbReference>
<dbReference type="InterPro" id="IPR011066">
    <property type="entry name" value="MscS_channel_C_sf"/>
</dbReference>
<comment type="subcellular location">
    <subcellularLocation>
        <location evidence="1">Cell membrane</location>
        <topology evidence="1">Multi-pass membrane protein</topology>
    </subcellularLocation>
</comment>
<reference evidence="11" key="1">
    <citation type="journal article" date="2021" name="PeerJ">
        <title>Extensive microbial diversity within the chicken gut microbiome revealed by metagenomics and culture.</title>
        <authorList>
            <person name="Gilroy R."/>
            <person name="Ravi A."/>
            <person name="Getino M."/>
            <person name="Pursley I."/>
            <person name="Horton D.L."/>
            <person name="Alikhan N.F."/>
            <person name="Baker D."/>
            <person name="Gharbi K."/>
            <person name="Hall N."/>
            <person name="Watson M."/>
            <person name="Adriaenssens E.M."/>
            <person name="Foster-Nyarko E."/>
            <person name="Jarju S."/>
            <person name="Secka A."/>
            <person name="Antonio M."/>
            <person name="Oren A."/>
            <person name="Chaudhuri R.R."/>
            <person name="La Ragione R."/>
            <person name="Hildebrand F."/>
            <person name="Pallen M.J."/>
        </authorList>
    </citation>
    <scope>NUCLEOTIDE SEQUENCE</scope>
    <source>
        <strain evidence="11">B5_2728</strain>
    </source>
</reference>
<feature type="transmembrane region" description="Helical" evidence="7">
    <location>
        <begin position="27"/>
        <end position="48"/>
    </location>
</feature>
<dbReference type="Gene3D" id="1.10.287.1260">
    <property type="match status" value="1"/>
</dbReference>
<reference evidence="11" key="2">
    <citation type="submission" date="2021-04" db="EMBL/GenBank/DDBJ databases">
        <authorList>
            <person name="Gilroy R."/>
        </authorList>
    </citation>
    <scope>NUCLEOTIDE SEQUENCE</scope>
    <source>
        <strain evidence="11">B5_2728</strain>
    </source>
</reference>
<dbReference type="InterPro" id="IPR006685">
    <property type="entry name" value="MscS_channel_2nd"/>
</dbReference>
<sequence>MLEEIQSRVAEISEINNISNITETPDFWLRLLLCVGGFFIAYLFSRLVRYKLMPALVKKLKSGKNKGFYLIANGFSKPAPVFVWTVSFYLACLFLPLPTQILQPLLSVLHKLLNLTLICLFAWGLINSSDVGPLLFHDMRDRLDLEMDTTASNFLNKIIKGVILVFAGLMILQELGVQVDSLIASLGLVGLTVSLAAKDYATNFFGGLVVIMEKPFSIGDWILCPDGEGEVVDISFRSTRIRQQNNTVLVIPNSTLVNNAVTNYTEIEKRLAKFILGIAYQATKEQLDHLMQDIRSMLASRDDVHEDSIRVRFTGFGASSLDLLVQFYTKTGDYGEFLAIQEAVNFELLGLVQKNGCSFAFPSTSVYIEQT</sequence>
<feature type="transmembrane region" description="Helical" evidence="7">
    <location>
        <begin position="112"/>
        <end position="136"/>
    </location>
</feature>
<protein>
    <submittedName>
        <fullName evidence="11">Mechanosensitive ion channel family protein</fullName>
    </submittedName>
</protein>
<evidence type="ECO:0000256" key="2">
    <source>
        <dbReference type="ARBA" id="ARBA00008017"/>
    </source>
</evidence>
<gene>
    <name evidence="11" type="ORF">H9882_07500</name>
</gene>
<evidence type="ECO:0000259" key="9">
    <source>
        <dbReference type="Pfam" id="PF21082"/>
    </source>
</evidence>
<dbReference type="SUPFAM" id="SSF50182">
    <property type="entry name" value="Sm-like ribonucleoproteins"/>
    <property type="match status" value="1"/>
</dbReference>
<dbReference type="GO" id="GO:0055085">
    <property type="term" value="P:transmembrane transport"/>
    <property type="evidence" value="ECO:0007669"/>
    <property type="project" value="InterPro"/>
</dbReference>
<evidence type="ECO:0000256" key="7">
    <source>
        <dbReference type="SAM" id="Phobius"/>
    </source>
</evidence>
<dbReference type="Pfam" id="PF21082">
    <property type="entry name" value="MS_channel_3rd"/>
    <property type="match status" value="1"/>
</dbReference>
<dbReference type="PANTHER" id="PTHR43634:SF2">
    <property type="entry name" value="LOW CONDUCTANCE MECHANOSENSITIVE CHANNEL YNAI"/>
    <property type="match status" value="1"/>
</dbReference>
<keyword evidence="6 7" id="KW-0472">Membrane</keyword>
<evidence type="ECO:0000313" key="12">
    <source>
        <dbReference type="Proteomes" id="UP000713596"/>
    </source>
</evidence>
<dbReference type="InterPro" id="IPR010920">
    <property type="entry name" value="LSM_dom_sf"/>
</dbReference>
<evidence type="ECO:0000313" key="11">
    <source>
        <dbReference type="EMBL" id="MBU3806717.1"/>
    </source>
</evidence>
<dbReference type="InterPro" id="IPR049142">
    <property type="entry name" value="MS_channel_1st"/>
</dbReference>
<evidence type="ECO:0000256" key="4">
    <source>
        <dbReference type="ARBA" id="ARBA00022692"/>
    </source>
</evidence>
<feature type="domain" description="Mechanosensitive ion channel transmembrane helices 2/3" evidence="10">
    <location>
        <begin position="157"/>
        <end position="198"/>
    </location>
</feature>
<feature type="transmembrane region" description="Helical" evidence="7">
    <location>
        <begin position="68"/>
        <end position="97"/>
    </location>
</feature>
<dbReference type="Pfam" id="PF21088">
    <property type="entry name" value="MS_channel_1st"/>
    <property type="match status" value="1"/>
</dbReference>
<feature type="domain" description="Mechanosensitive ion channel MscS C-terminal" evidence="9">
    <location>
        <begin position="273"/>
        <end position="358"/>
    </location>
</feature>
<evidence type="ECO:0000256" key="6">
    <source>
        <dbReference type="ARBA" id="ARBA00023136"/>
    </source>
</evidence>
<name>A0A948T3I9_9FIRM</name>
<evidence type="ECO:0000256" key="3">
    <source>
        <dbReference type="ARBA" id="ARBA00022475"/>
    </source>
</evidence>
<evidence type="ECO:0000256" key="5">
    <source>
        <dbReference type="ARBA" id="ARBA00022989"/>
    </source>
</evidence>
<dbReference type="InterPro" id="IPR045042">
    <property type="entry name" value="YnaI-like"/>
</dbReference>
<proteinExistence type="inferred from homology"/>
<dbReference type="InterPro" id="IPR011014">
    <property type="entry name" value="MscS_channel_TM-2"/>
</dbReference>
<organism evidence="11 12">
    <name type="scientific">Candidatus Allofournierella pullistercoris</name>
    <dbReference type="NCBI Taxonomy" id="2838597"/>
    <lineage>
        <taxon>Bacteria</taxon>
        <taxon>Bacillati</taxon>
        <taxon>Bacillota</taxon>
        <taxon>Clostridia</taxon>
        <taxon>Eubacteriales</taxon>
        <taxon>Oscillospiraceae</taxon>
        <taxon>Allofournierella</taxon>
    </lineage>
</organism>
<dbReference type="Proteomes" id="UP000713596">
    <property type="component" value="Unassembled WGS sequence"/>
</dbReference>
<dbReference type="PANTHER" id="PTHR43634">
    <property type="entry name" value="OW CONDUCTANCE MECHANOSENSITIVE CHANNEL"/>
    <property type="match status" value="1"/>
</dbReference>
<evidence type="ECO:0000256" key="1">
    <source>
        <dbReference type="ARBA" id="ARBA00004651"/>
    </source>
</evidence>
<dbReference type="InterPro" id="IPR023408">
    <property type="entry name" value="MscS_beta-dom_sf"/>
</dbReference>
<accession>A0A948T3I9</accession>
<keyword evidence="4 7" id="KW-0812">Transmembrane</keyword>
<dbReference type="Gene3D" id="3.30.70.100">
    <property type="match status" value="1"/>
</dbReference>
<evidence type="ECO:0000259" key="10">
    <source>
        <dbReference type="Pfam" id="PF21088"/>
    </source>
</evidence>
<keyword evidence="5 7" id="KW-1133">Transmembrane helix</keyword>
<keyword evidence="3" id="KW-1003">Cell membrane</keyword>
<dbReference type="Gene3D" id="2.30.30.60">
    <property type="match status" value="1"/>
</dbReference>
<evidence type="ECO:0000259" key="8">
    <source>
        <dbReference type="Pfam" id="PF00924"/>
    </source>
</evidence>
<feature type="domain" description="Mechanosensitive ion channel MscS" evidence="8">
    <location>
        <begin position="199"/>
        <end position="265"/>
    </location>
</feature>
<dbReference type="Pfam" id="PF00924">
    <property type="entry name" value="MS_channel_2nd"/>
    <property type="match status" value="1"/>
</dbReference>
<comment type="similarity">
    <text evidence="2">Belongs to the MscS (TC 1.A.23) family.</text>
</comment>
<dbReference type="EMBL" id="JAHLFP010000066">
    <property type="protein sequence ID" value="MBU3806717.1"/>
    <property type="molecule type" value="Genomic_DNA"/>
</dbReference>
<dbReference type="GO" id="GO:0005886">
    <property type="term" value="C:plasma membrane"/>
    <property type="evidence" value="ECO:0007669"/>
    <property type="project" value="UniProtKB-SubCell"/>
</dbReference>